<comment type="caution">
    <text evidence="1">The sequence shown here is derived from an EMBL/GenBank/DDBJ whole genome shotgun (WGS) entry which is preliminary data.</text>
</comment>
<gene>
    <name evidence="1" type="ORF">A3A78_01155</name>
</gene>
<protein>
    <submittedName>
        <fullName evidence="1">Uncharacterized protein</fullName>
    </submittedName>
</protein>
<accession>A0A1F4VE73</accession>
<dbReference type="Proteomes" id="UP000176504">
    <property type="component" value="Unassembled WGS sequence"/>
</dbReference>
<reference evidence="1 2" key="1">
    <citation type="journal article" date="2016" name="Nat. Commun.">
        <title>Thousands of microbial genomes shed light on interconnected biogeochemical processes in an aquifer system.</title>
        <authorList>
            <person name="Anantharaman K."/>
            <person name="Brown C.T."/>
            <person name="Hug L.A."/>
            <person name="Sharon I."/>
            <person name="Castelle C.J."/>
            <person name="Probst A.J."/>
            <person name="Thomas B.C."/>
            <person name="Singh A."/>
            <person name="Wilkins M.J."/>
            <person name="Karaoz U."/>
            <person name="Brodie E.L."/>
            <person name="Williams K.H."/>
            <person name="Hubbard S.S."/>
            <person name="Banfield J.F."/>
        </authorList>
    </citation>
    <scope>NUCLEOTIDE SEQUENCE [LARGE SCALE GENOMIC DNA]</scope>
</reference>
<dbReference type="EMBL" id="MEVI01000002">
    <property type="protein sequence ID" value="OGC55546.1"/>
    <property type="molecule type" value="Genomic_DNA"/>
</dbReference>
<sequence length="84" mass="9300">MKKILWMSQHEPLPSQISALKRIFGEVEVVKDPKPFSSAEDIVVRFRSGGYDDIVVVGSPLRDRKARGTWRQAFVGPNATGSTG</sequence>
<dbReference type="AlphaFoldDB" id="A0A1F4VE73"/>
<proteinExistence type="predicted"/>
<name>A0A1F4VE73_UNCKA</name>
<evidence type="ECO:0000313" key="2">
    <source>
        <dbReference type="Proteomes" id="UP000176504"/>
    </source>
</evidence>
<evidence type="ECO:0000313" key="1">
    <source>
        <dbReference type="EMBL" id="OGC55546.1"/>
    </source>
</evidence>
<organism evidence="1 2">
    <name type="scientific">candidate division WWE3 bacterium RIFCSPLOWO2_01_FULL_41_18</name>
    <dbReference type="NCBI Taxonomy" id="1802625"/>
    <lineage>
        <taxon>Bacteria</taxon>
        <taxon>Katanobacteria</taxon>
    </lineage>
</organism>